<dbReference type="InterPro" id="IPR013083">
    <property type="entry name" value="Znf_RING/FYVE/PHD"/>
</dbReference>
<keyword evidence="3" id="KW-0862">Zinc</keyword>
<evidence type="ECO:0000259" key="6">
    <source>
        <dbReference type="PROSITE" id="PS51044"/>
    </source>
</evidence>
<dbReference type="Gene3D" id="3.30.40.10">
    <property type="entry name" value="Zinc/RING finger domain, C3HC4 (zinc finger)"/>
    <property type="match status" value="1"/>
</dbReference>
<gene>
    <name evidence="8" type="ORF">RI543_002695</name>
</gene>
<evidence type="ECO:0000256" key="3">
    <source>
        <dbReference type="ARBA" id="ARBA00022833"/>
    </source>
</evidence>
<sequence>MTSIEPRWLRKKKILLYCTYLPKLKKNQLIQICNRFDIENSSLKNDLIYRLNNHIQSNIGSSLLSKDAIDFMLYQLKKIVPENVQYRIDNLTTESLLLISSSSPSLSPSPSYSKTANYNHNNNNDKSVPLLKSEEIRKRNSRCLDHKKIISSQTKHPSKSNNIIINNHNNKISYSFPELSFYPRIKLLDQPYISPITNKKLKKKFNIELNQQQYKGIQSNEYKIFFFCGAIPINIDIDSDSDDDSNSSSNSDNEKHEVIQISFPQTYQLINMRNGVSLEKYATTNSKKSQKYKPIDITSLLSNEQRMGQTPLQFSFHFVPSMEYYMSIYLVRAIKTDELVYNITQHTKILRNATLYYLAKSQDTEFGLQTTSLTLSLECPISGSKITTPIKSTKCSHIECFDAFWYLESQRQIENGRCPICSKFIKFDDLSVSEFIEEILEQIPTRCRRVQLSNDGSWEPIIDSDDTDESELEDEDNLATSITVKRQKTSSELEFTPLSTKMSSNITFTNDSENENADNDKRNFSPLVLGRVPNILGSTPLNKNNYKGLPTTKTYHNLAAIGSSLDDDISLIEDSSSILINESNITPIRSQSKDYNSSRTFNNTDSILENSIDKSMATSNYSGSSVIHKNIGKSTDFNNDSNTNILRNFSISYMSMPTEPPRLPDLPSLPLKFTDQPIQDHTSISKQPTKKPIFVPFNSKSNERNDSAVPQKRQLSEGNISE</sequence>
<feature type="domain" description="SP-RING-type" evidence="6">
    <location>
        <begin position="364"/>
        <end position="449"/>
    </location>
</feature>
<dbReference type="GO" id="GO:0016925">
    <property type="term" value="P:protein sumoylation"/>
    <property type="evidence" value="ECO:0007669"/>
    <property type="project" value="TreeGrafter"/>
</dbReference>
<dbReference type="Pfam" id="PF02891">
    <property type="entry name" value="zf-MIZ"/>
    <property type="match status" value="1"/>
</dbReference>
<dbReference type="EMBL" id="JAWIZZ010000045">
    <property type="protein sequence ID" value="KAK5780152.1"/>
    <property type="molecule type" value="Genomic_DNA"/>
</dbReference>
<feature type="compositionally biased region" description="Low complexity" evidence="5">
    <location>
        <begin position="102"/>
        <end position="113"/>
    </location>
</feature>
<evidence type="ECO:0000256" key="1">
    <source>
        <dbReference type="ARBA" id="ARBA00022723"/>
    </source>
</evidence>
<evidence type="ECO:0000256" key="2">
    <source>
        <dbReference type="ARBA" id="ARBA00022771"/>
    </source>
</evidence>
<feature type="compositionally biased region" description="Polar residues" evidence="5">
    <location>
        <begin position="676"/>
        <end position="687"/>
    </location>
</feature>
<dbReference type="PROSITE" id="PS51044">
    <property type="entry name" value="ZF_SP_RING"/>
    <property type="match status" value="1"/>
</dbReference>
<dbReference type="InterPro" id="IPR004181">
    <property type="entry name" value="Znf_MIZ"/>
</dbReference>
<dbReference type="PROSITE" id="PS51466">
    <property type="entry name" value="PINIT"/>
    <property type="match status" value="1"/>
</dbReference>
<dbReference type="CDD" id="cd16650">
    <property type="entry name" value="SP-RING_PIAS-like"/>
    <property type="match status" value="1"/>
</dbReference>
<feature type="region of interest" description="Disordered" evidence="5">
    <location>
        <begin position="659"/>
        <end position="722"/>
    </location>
</feature>
<organism evidence="8 9">
    <name type="scientific">Arxiozyma heterogenica</name>
    <dbReference type="NCBI Taxonomy" id="278026"/>
    <lineage>
        <taxon>Eukaryota</taxon>
        <taxon>Fungi</taxon>
        <taxon>Dikarya</taxon>
        <taxon>Ascomycota</taxon>
        <taxon>Saccharomycotina</taxon>
        <taxon>Saccharomycetes</taxon>
        <taxon>Saccharomycetales</taxon>
        <taxon>Saccharomycetaceae</taxon>
        <taxon>Arxiozyma</taxon>
    </lineage>
</organism>
<dbReference type="Proteomes" id="UP001306508">
    <property type="component" value="Unassembled WGS sequence"/>
</dbReference>
<keyword evidence="9" id="KW-1185">Reference proteome</keyword>
<keyword evidence="1" id="KW-0479">Metal-binding</keyword>
<keyword evidence="2 4" id="KW-0863">Zinc-finger</keyword>
<evidence type="ECO:0000256" key="5">
    <source>
        <dbReference type="SAM" id="MobiDB-lite"/>
    </source>
</evidence>
<dbReference type="PANTHER" id="PTHR10782:SF4">
    <property type="entry name" value="TONALLI, ISOFORM E"/>
    <property type="match status" value="1"/>
</dbReference>
<evidence type="ECO:0000313" key="9">
    <source>
        <dbReference type="Proteomes" id="UP001306508"/>
    </source>
</evidence>
<proteinExistence type="predicted"/>
<dbReference type="PANTHER" id="PTHR10782">
    <property type="entry name" value="ZINC FINGER MIZ DOMAIN-CONTAINING PROTEIN"/>
    <property type="match status" value="1"/>
</dbReference>
<feature type="domain" description="PINIT" evidence="7">
    <location>
        <begin position="164"/>
        <end position="334"/>
    </location>
</feature>
<dbReference type="AlphaFoldDB" id="A0AAN8A775"/>
<dbReference type="SUPFAM" id="SSF57850">
    <property type="entry name" value="RING/U-box"/>
    <property type="match status" value="1"/>
</dbReference>
<evidence type="ECO:0000313" key="8">
    <source>
        <dbReference type="EMBL" id="KAK5780152.1"/>
    </source>
</evidence>
<evidence type="ECO:0000259" key="7">
    <source>
        <dbReference type="PROSITE" id="PS51466"/>
    </source>
</evidence>
<feature type="region of interest" description="Disordered" evidence="5">
    <location>
        <begin position="102"/>
        <end position="127"/>
    </location>
</feature>
<feature type="compositionally biased region" description="Polar residues" evidence="5">
    <location>
        <begin position="114"/>
        <end position="126"/>
    </location>
</feature>
<dbReference type="GO" id="GO:0008270">
    <property type="term" value="F:zinc ion binding"/>
    <property type="evidence" value="ECO:0007669"/>
    <property type="project" value="UniProtKB-KW"/>
</dbReference>
<evidence type="ECO:0000256" key="4">
    <source>
        <dbReference type="PROSITE-ProRule" id="PRU00452"/>
    </source>
</evidence>
<dbReference type="GO" id="GO:0061665">
    <property type="term" value="F:SUMO ligase activity"/>
    <property type="evidence" value="ECO:0007669"/>
    <property type="project" value="TreeGrafter"/>
</dbReference>
<reference evidence="9" key="1">
    <citation type="submission" date="2023-07" db="EMBL/GenBank/DDBJ databases">
        <title>A draft genome of Kazachstania heterogenica Y-27499.</title>
        <authorList>
            <person name="Donic C."/>
            <person name="Kralova J.S."/>
            <person name="Fidel L."/>
            <person name="Ben-Dor S."/>
            <person name="Jung S."/>
        </authorList>
    </citation>
    <scope>NUCLEOTIDE SEQUENCE [LARGE SCALE GENOMIC DNA]</scope>
    <source>
        <strain evidence="9">Y27499</strain>
    </source>
</reference>
<name>A0AAN8A775_9SACH</name>
<dbReference type="InterPro" id="IPR023321">
    <property type="entry name" value="PINIT"/>
</dbReference>
<comment type="caution">
    <text evidence="8">The sequence shown here is derived from an EMBL/GenBank/DDBJ whole genome shotgun (WGS) entry which is preliminary data.</text>
</comment>
<accession>A0AAN8A775</accession>
<protein>
    <submittedName>
        <fullName evidence="8">Uncharacterized protein</fullName>
    </submittedName>
</protein>
<dbReference type="GO" id="GO:0000785">
    <property type="term" value="C:chromatin"/>
    <property type="evidence" value="ECO:0007669"/>
    <property type="project" value="TreeGrafter"/>
</dbReference>